<comment type="caution">
    <text evidence="3">The sequence shown here is derived from an EMBL/GenBank/DDBJ whole genome shotgun (WGS) entry which is preliminary data.</text>
</comment>
<dbReference type="SUPFAM" id="SSF52317">
    <property type="entry name" value="Class I glutamine amidotransferase-like"/>
    <property type="match status" value="1"/>
</dbReference>
<dbReference type="Proteomes" id="UP000285290">
    <property type="component" value="Unassembled WGS sequence"/>
</dbReference>
<dbReference type="RefSeq" id="WP_055163867.1">
    <property type="nucleotide sequence ID" value="NZ_JAJCJK010000006.1"/>
</dbReference>
<dbReference type="EMBL" id="JAJCJK010000006">
    <property type="protein sequence ID" value="MCB6937958.1"/>
    <property type="molecule type" value="Genomic_DNA"/>
</dbReference>
<proteinExistence type="predicted"/>
<dbReference type="Proteomes" id="UP000266066">
    <property type="component" value="Unassembled WGS sequence"/>
</dbReference>
<evidence type="ECO:0000313" key="8">
    <source>
        <dbReference type="Proteomes" id="UP000285290"/>
    </source>
</evidence>
<evidence type="ECO:0000313" key="2">
    <source>
        <dbReference type="EMBL" id="MCB6937958.1"/>
    </source>
</evidence>
<evidence type="ECO:0000313" key="7">
    <source>
        <dbReference type="Proteomes" id="UP000283721"/>
    </source>
</evidence>
<dbReference type="Pfam" id="PF01965">
    <property type="entry name" value="DJ-1_PfpI"/>
    <property type="match status" value="1"/>
</dbReference>
<name>A0A395V4E8_9FIRM</name>
<dbReference type="Proteomes" id="UP000283721">
    <property type="component" value="Unassembled WGS sequence"/>
</dbReference>
<dbReference type="InterPro" id="IPR002818">
    <property type="entry name" value="DJ-1/PfpI"/>
</dbReference>
<evidence type="ECO:0000313" key="4">
    <source>
        <dbReference type="EMBL" id="RGZ95437.1"/>
    </source>
</evidence>
<organism evidence="3 6">
    <name type="scientific">Agathobacter rectalis</name>
    <dbReference type="NCBI Taxonomy" id="39491"/>
    <lineage>
        <taxon>Bacteria</taxon>
        <taxon>Bacillati</taxon>
        <taxon>Bacillota</taxon>
        <taxon>Clostridia</taxon>
        <taxon>Lachnospirales</taxon>
        <taxon>Lachnospiraceae</taxon>
        <taxon>Agathobacter</taxon>
    </lineage>
</organism>
<accession>A0A395V4E8</accession>
<dbReference type="InterPro" id="IPR029062">
    <property type="entry name" value="Class_I_gatase-like"/>
</dbReference>
<feature type="domain" description="DJ-1/PfpI" evidence="1">
    <location>
        <begin position="4"/>
        <end position="146"/>
    </location>
</feature>
<dbReference type="EMBL" id="QSKC01000006">
    <property type="protein sequence ID" value="RHE32677.1"/>
    <property type="molecule type" value="Genomic_DNA"/>
</dbReference>
<reference evidence="2" key="2">
    <citation type="submission" date="2021-10" db="EMBL/GenBank/DDBJ databases">
        <title>Collection of gut derived symbiotic bacterial strains cultured from healthy donors.</title>
        <authorList>
            <person name="Lin H."/>
            <person name="Littmann E."/>
            <person name="Kohout C."/>
            <person name="Pamer E.G."/>
        </authorList>
    </citation>
    <scope>NUCLEOTIDE SEQUENCE</scope>
    <source>
        <strain evidence="2">DFI.9.42</strain>
    </source>
</reference>
<dbReference type="EMBL" id="QSES01000002">
    <property type="protein sequence ID" value="RGZ95437.1"/>
    <property type="molecule type" value="Genomic_DNA"/>
</dbReference>
<gene>
    <name evidence="5" type="ORF">DW753_06625</name>
    <name evidence="4" type="ORF">DW967_01215</name>
    <name evidence="3" type="ORF">DWY38_05530</name>
    <name evidence="2" type="ORF">LIZ56_05970</name>
</gene>
<evidence type="ECO:0000313" key="6">
    <source>
        <dbReference type="Proteomes" id="UP000266066"/>
    </source>
</evidence>
<sequence length="171" mass="19395">MKDVFLVYDKSCFYEIVILNYFMSFSNCDMVFCSLDGKPVRTMEGFSVNVDMPLEALEKDQIRSFILPGGNIAEIDTPEVKSYLQALMKREILIAGICAGVDVLDHAGILCDVKSTHSSDEDWVTDKNVITARANAYVDFAVEVAKKLDLFASEDDLQETINFWKHYQRVQ</sequence>
<reference evidence="6 7" key="1">
    <citation type="submission" date="2018-08" db="EMBL/GenBank/DDBJ databases">
        <title>A genome reference for cultivated species of the human gut microbiota.</title>
        <authorList>
            <person name="Zou Y."/>
            <person name="Xue W."/>
            <person name="Luo G."/>
        </authorList>
    </citation>
    <scope>NUCLEOTIDE SEQUENCE [LARGE SCALE GENOMIC DNA]</scope>
    <source>
        <strain evidence="3 6">AF25-15</strain>
        <strain evidence="5 8">AM29-10</strain>
        <strain evidence="4 7">AM47-6BH</strain>
    </source>
</reference>
<dbReference type="Proteomes" id="UP001197684">
    <property type="component" value="Unassembled WGS sequence"/>
</dbReference>
<protein>
    <submittedName>
        <fullName evidence="2">DJ-1/PfpI family protein</fullName>
    </submittedName>
</protein>
<evidence type="ECO:0000259" key="1">
    <source>
        <dbReference type="Pfam" id="PF01965"/>
    </source>
</evidence>
<dbReference type="Gene3D" id="3.40.50.880">
    <property type="match status" value="1"/>
</dbReference>
<dbReference type="EMBL" id="QRUJ01000004">
    <property type="protein sequence ID" value="RGR55587.1"/>
    <property type="molecule type" value="Genomic_DNA"/>
</dbReference>
<evidence type="ECO:0000313" key="3">
    <source>
        <dbReference type="EMBL" id="RGR55587.1"/>
    </source>
</evidence>
<dbReference type="AlphaFoldDB" id="A0A395V4E8"/>
<evidence type="ECO:0000313" key="5">
    <source>
        <dbReference type="EMBL" id="RHE32677.1"/>
    </source>
</evidence>